<proteinExistence type="predicted"/>
<protein>
    <recommendedName>
        <fullName evidence="5">O-antigen ligase domain-containing protein</fullName>
    </recommendedName>
</protein>
<comment type="caution">
    <text evidence="3">The sequence shown here is derived from an EMBL/GenBank/DDBJ whole genome shotgun (WGS) entry which is preliminary data.</text>
</comment>
<evidence type="ECO:0000313" key="3">
    <source>
        <dbReference type="EMBL" id="MBB5729251.1"/>
    </source>
</evidence>
<evidence type="ECO:0008006" key="5">
    <source>
        <dbReference type="Google" id="ProtNLM"/>
    </source>
</evidence>
<dbReference type="Proteomes" id="UP000546701">
    <property type="component" value="Unassembled WGS sequence"/>
</dbReference>
<feature type="transmembrane region" description="Helical" evidence="2">
    <location>
        <begin position="148"/>
        <end position="169"/>
    </location>
</feature>
<feature type="region of interest" description="Disordered" evidence="1">
    <location>
        <begin position="433"/>
        <end position="465"/>
    </location>
</feature>
<evidence type="ECO:0000313" key="4">
    <source>
        <dbReference type="Proteomes" id="UP000546701"/>
    </source>
</evidence>
<organism evidence="3 4">
    <name type="scientific">Sphingomonas prati</name>
    <dbReference type="NCBI Taxonomy" id="1843237"/>
    <lineage>
        <taxon>Bacteria</taxon>
        <taxon>Pseudomonadati</taxon>
        <taxon>Pseudomonadota</taxon>
        <taxon>Alphaproteobacteria</taxon>
        <taxon>Sphingomonadales</taxon>
        <taxon>Sphingomonadaceae</taxon>
        <taxon>Sphingomonas</taxon>
    </lineage>
</organism>
<evidence type="ECO:0000256" key="1">
    <source>
        <dbReference type="SAM" id="MobiDB-lite"/>
    </source>
</evidence>
<accession>A0A7W9BSL7</accession>
<keyword evidence="2" id="KW-0472">Membrane</keyword>
<feature type="transmembrane region" description="Helical" evidence="2">
    <location>
        <begin position="48"/>
        <end position="77"/>
    </location>
</feature>
<feature type="transmembrane region" description="Helical" evidence="2">
    <location>
        <begin position="272"/>
        <end position="291"/>
    </location>
</feature>
<dbReference type="RefSeq" id="WP_157174834.1">
    <property type="nucleotide sequence ID" value="NZ_JACIJR010000003.1"/>
</dbReference>
<keyword evidence="4" id="KW-1185">Reference proteome</keyword>
<sequence>MRASFQPGDPLAQPGVSILAATHDVAPTIPADDAAYARPRRAPWAGDAILVALFAFIQLGYSYWLSVAGLTTVLVMIRLRRQLFAGLRTRFWALLLPLPMLLSVLSETGTDQTQDLLRVLREALMAILMILVLAGATLRPIRINRKRFVQVMTVLAGGLFLLTILQVYALRSRSYLGFPREMFAFGQGTIPGELDLYYSNIRAAGTFSEPSYFAFILLSIMMIAAARFDYDRKGVLLAAMVLVTGILSQAASFVLFAALIGVVFLVRTLRGGARVAALVIIPVAATFLLILGSGSGTLGRVQAGTSATGDSSIFARIVGPLLILPDYLMEHPFGAPISTLPDVLQPYAAPTGVEPEQYLMNGMFNLFFEYGFFGLVLLIVLLWRRDVVINLYIACCMLFNGAFLAIDKLAVICLVVAASVAIRKPDVRMLRDRRAEPGVASEPPPTVGGGTGRLAGGARPVQIGR</sequence>
<feature type="transmembrane region" description="Helical" evidence="2">
    <location>
        <begin position="389"/>
        <end position="422"/>
    </location>
</feature>
<feature type="transmembrane region" description="Helical" evidence="2">
    <location>
        <begin position="89"/>
        <end position="106"/>
    </location>
</feature>
<feature type="transmembrane region" description="Helical" evidence="2">
    <location>
        <begin position="211"/>
        <end position="228"/>
    </location>
</feature>
<name>A0A7W9BSL7_9SPHN</name>
<feature type="transmembrane region" description="Helical" evidence="2">
    <location>
        <begin position="235"/>
        <end position="266"/>
    </location>
</feature>
<dbReference type="AlphaFoldDB" id="A0A7W9BSL7"/>
<keyword evidence="2" id="KW-0812">Transmembrane</keyword>
<evidence type="ECO:0000256" key="2">
    <source>
        <dbReference type="SAM" id="Phobius"/>
    </source>
</evidence>
<reference evidence="3 4" key="1">
    <citation type="submission" date="2020-08" db="EMBL/GenBank/DDBJ databases">
        <title>Genomic Encyclopedia of Type Strains, Phase IV (KMG-IV): sequencing the most valuable type-strain genomes for metagenomic binning, comparative biology and taxonomic classification.</title>
        <authorList>
            <person name="Goeker M."/>
        </authorList>
    </citation>
    <scope>NUCLEOTIDE SEQUENCE [LARGE SCALE GENOMIC DNA]</scope>
    <source>
        <strain evidence="3 4">DSM 103336</strain>
    </source>
</reference>
<dbReference type="EMBL" id="JACIJR010000003">
    <property type="protein sequence ID" value="MBB5729251.1"/>
    <property type="molecule type" value="Genomic_DNA"/>
</dbReference>
<gene>
    <name evidence="3" type="ORF">FHS99_001729</name>
</gene>
<feature type="transmembrane region" description="Helical" evidence="2">
    <location>
        <begin position="118"/>
        <end position="136"/>
    </location>
</feature>
<keyword evidence="2" id="KW-1133">Transmembrane helix</keyword>
<feature type="transmembrane region" description="Helical" evidence="2">
    <location>
        <begin position="364"/>
        <end position="383"/>
    </location>
</feature>
<dbReference type="OrthoDB" id="8452845at2"/>